<evidence type="ECO:0000256" key="1">
    <source>
        <dbReference type="ARBA" id="ARBA00004604"/>
    </source>
</evidence>
<comment type="subcellular location">
    <subcellularLocation>
        <location evidence="1 5">Nucleus</location>
        <location evidence="1 5">Nucleolus</location>
    </subcellularLocation>
</comment>
<comment type="caution">
    <text evidence="13">The sequence shown here is derived from an EMBL/GenBank/DDBJ whole genome shotgun (WGS) entry which is preliminary data.</text>
</comment>
<feature type="compositionally biased region" description="Polar residues" evidence="6">
    <location>
        <begin position="29"/>
        <end position="50"/>
    </location>
</feature>
<keyword evidence="5" id="KW-0687">Ribonucleoprotein</keyword>
<feature type="domain" description="Nrap protein" evidence="7">
    <location>
        <begin position="233"/>
        <end position="377"/>
    </location>
</feature>
<evidence type="ECO:0000313" key="14">
    <source>
        <dbReference type="Proteomes" id="UP000199727"/>
    </source>
</evidence>
<dbReference type="InterPro" id="IPR005554">
    <property type="entry name" value="NOL6/Upt22"/>
</dbReference>
<feature type="region of interest" description="Disordered" evidence="6">
    <location>
        <begin position="1"/>
        <end position="106"/>
    </location>
</feature>
<dbReference type="Pfam" id="PF17404">
    <property type="entry name" value="Nrap_D3"/>
    <property type="match status" value="1"/>
</dbReference>
<dbReference type="Pfam" id="PF17405">
    <property type="entry name" value="Nrap_D4"/>
    <property type="match status" value="1"/>
</dbReference>
<dbReference type="InterPro" id="IPR035370">
    <property type="entry name" value="Nrap_D5"/>
</dbReference>
<dbReference type="Gene3D" id="3.30.70.3030">
    <property type="match status" value="1"/>
</dbReference>
<feature type="domain" description="Nrap protein" evidence="8">
    <location>
        <begin position="391"/>
        <end position="539"/>
    </location>
</feature>
<evidence type="ECO:0000256" key="4">
    <source>
        <dbReference type="ARBA" id="ARBA00023242"/>
    </source>
</evidence>
<dbReference type="GO" id="GO:0003723">
    <property type="term" value="F:RNA binding"/>
    <property type="evidence" value="ECO:0007669"/>
    <property type="project" value="UniProtKB-KW"/>
</dbReference>
<evidence type="ECO:0000256" key="5">
    <source>
        <dbReference type="RuleBase" id="RU364032"/>
    </source>
</evidence>
<evidence type="ECO:0000259" key="11">
    <source>
        <dbReference type="Pfam" id="PF17406"/>
    </source>
</evidence>
<dbReference type="GO" id="GO:0006364">
    <property type="term" value="P:rRNA processing"/>
    <property type="evidence" value="ECO:0007669"/>
    <property type="project" value="UniProtKB-KW"/>
</dbReference>
<feature type="domain" description="Nrap protein" evidence="11">
    <location>
        <begin position="923"/>
        <end position="1099"/>
    </location>
</feature>
<comment type="similarity">
    <text evidence="2 5">Belongs to the NRAP family.</text>
</comment>
<dbReference type="GO" id="GO:0032545">
    <property type="term" value="C:CURI complex"/>
    <property type="evidence" value="ECO:0007669"/>
    <property type="project" value="TreeGrafter"/>
</dbReference>
<feature type="domain" description="Nrap protein" evidence="12">
    <location>
        <begin position="1102"/>
        <end position="1237"/>
    </location>
</feature>
<dbReference type="PANTHER" id="PTHR17972:SF0">
    <property type="entry name" value="NUCLEOLAR PROTEIN 6"/>
    <property type="match status" value="1"/>
</dbReference>
<dbReference type="PANTHER" id="PTHR17972">
    <property type="entry name" value="NUCLEOLAR RNA-ASSOCIATED PROTEIN"/>
    <property type="match status" value="1"/>
</dbReference>
<evidence type="ECO:0000259" key="12">
    <source>
        <dbReference type="Pfam" id="PF17407"/>
    </source>
</evidence>
<dbReference type="InterPro" id="IPR035082">
    <property type="entry name" value="Nrap_D1"/>
</dbReference>
<dbReference type="GO" id="GO:0034456">
    <property type="term" value="C:UTP-C complex"/>
    <property type="evidence" value="ECO:0007669"/>
    <property type="project" value="TreeGrafter"/>
</dbReference>
<dbReference type="GO" id="GO:0032040">
    <property type="term" value="C:small-subunit processome"/>
    <property type="evidence" value="ECO:0007669"/>
    <property type="project" value="TreeGrafter"/>
</dbReference>
<dbReference type="InterPro" id="IPR035371">
    <property type="entry name" value="Nrap_D6"/>
</dbReference>
<dbReference type="EMBL" id="AMKT01000041">
    <property type="protein sequence ID" value="OXG21886.1"/>
    <property type="molecule type" value="Genomic_DNA"/>
</dbReference>
<evidence type="ECO:0000256" key="6">
    <source>
        <dbReference type="SAM" id="MobiDB-lite"/>
    </source>
</evidence>
<dbReference type="Pfam" id="PF17407">
    <property type="entry name" value="Nrap_D6"/>
    <property type="match status" value="1"/>
</dbReference>
<feature type="domain" description="Nrap protein" evidence="10">
    <location>
        <begin position="718"/>
        <end position="921"/>
    </location>
</feature>
<evidence type="ECO:0000259" key="10">
    <source>
        <dbReference type="Pfam" id="PF17405"/>
    </source>
</evidence>
<reference evidence="13 14" key="1">
    <citation type="submission" date="2017-06" db="EMBL/GenBank/DDBJ databases">
        <title>Global population genomics of the pathogenic fungus Cryptococcus neoformans var. grubii.</title>
        <authorList>
            <person name="Cuomo C."/>
            <person name="Litvintseva A."/>
            <person name="Chen Y."/>
            <person name="Young S."/>
            <person name="Zeng Q."/>
            <person name="Chapman S."/>
            <person name="Gujja S."/>
            <person name="Saif S."/>
            <person name="Birren B."/>
        </authorList>
    </citation>
    <scope>NUCLEOTIDE SEQUENCE [LARGE SCALE GENOMIC DNA]</scope>
    <source>
        <strain evidence="13 14">Tu259-1</strain>
    </source>
</reference>
<dbReference type="InterPro" id="IPR035367">
    <property type="entry name" value="Nrap_D2"/>
</dbReference>
<dbReference type="Proteomes" id="UP000199727">
    <property type="component" value="Unassembled WGS sequence"/>
</dbReference>
<gene>
    <name evidence="13" type="ORF">C361_03313</name>
</gene>
<protein>
    <recommendedName>
        <fullName evidence="5">U3 small nucleolar RNA-associated protein 22</fullName>
    </recommendedName>
</protein>
<dbReference type="InterPro" id="IPR035369">
    <property type="entry name" value="Nrap_D4"/>
</dbReference>
<keyword evidence="4 5" id="KW-0539">Nucleus</keyword>
<dbReference type="OrthoDB" id="10251401at2759"/>
<feature type="domain" description="Nrap protein" evidence="9">
    <location>
        <begin position="547"/>
        <end position="685"/>
    </location>
</feature>
<evidence type="ECO:0000259" key="8">
    <source>
        <dbReference type="Pfam" id="PF17403"/>
    </source>
</evidence>
<name>A0A854QHL2_CRYNE</name>
<dbReference type="InterPro" id="IPR035368">
    <property type="entry name" value="Nrap_D3"/>
</dbReference>
<evidence type="ECO:0000313" key="13">
    <source>
        <dbReference type="EMBL" id="OXG21886.1"/>
    </source>
</evidence>
<evidence type="ECO:0000256" key="3">
    <source>
        <dbReference type="ARBA" id="ARBA00022884"/>
    </source>
</evidence>
<keyword evidence="3 5" id="KW-0694">RNA-binding</keyword>
<keyword evidence="5" id="KW-0698">rRNA processing</keyword>
<dbReference type="Pfam" id="PF03813">
    <property type="entry name" value="Nrap"/>
    <property type="match status" value="1"/>
</dbReference>
<dbReference type="Pfam" id="PF17403">
    <property type="entry name" value="Nrap_D2"/>
    <property type="match status" value="1"/>
</dbReference>
<keyword evidence="5" id="KW-0690">Ribosome biogenesis</keyword>
<dbReference type="Pfam" id="PF17406">
    <property type="entry name" value="Nrap_D5"/>
    <property type="match status" value="1"/>
</dbReference>
<proteinExistence type="inferred from homology"/>
<dbReference type="AlphaFoldDB" id="A0A854QHL2"/>
<evidence type="ECO:0000259" key="9">
    <source>
        <dbReference type="Pfam" id="PF17404"/>
    </source>
</evidence>
<accession>A0A854QHL2</accession>
<evidence type="ECO:0000256" key="2">
    <source>
        <dbReference type="ARBA" id="ARBA00006674"/>
    </source>
</evidence>
<sequence>MRNMVAQQSLKRKAALGNGSGNKRGPALRQSSQAENENGLQKLGNESSISYDEEAMGQLEDPMIDPQDSSDGEGSFSDVDVHEEASESEEYEQPTAGPSGSSKNLYKAPTLSEMEALRHVEETGGATFSLQLSELLESSLLPTAPHAALKDLLTAIHSRILGMSAVESLHPAKAIKRIGIKVPFPGPAEFSPLKNSKEIKWTLGWAKPEEVFIGGSWSVVGGYRKEKREMGGIDLVVAMPHGIFTPKDRLDYRYFHKRMFYLAVIFSELQRLATKEGELKGVKIEWSTNMADERRPIVVVHAGKDQGLKSKVEIRIHASIPSSLFPLSSLSPTKSLVRTTVFANTDQSNATPSPLYNTSILHDTLHKPHLLHLHRLSQLLPSNARTVDSFLALWRIWAKRRGIRRERGGSAWLAGMVLGWVINGGWLGGVGGKREQVKKVAGVGRGLGAWGALRAAWEFLAHTDFKQTPIFLHPPSSPSSFEHSVFLTFSHVFTDPTGLVNIFAGWDEGEIDFLRYHARETLAMLEDESGERFADVFLKEFDLGPAVFDEFFHVDISSARLPDDLCKRSEHPSVSSLAMTVFSSTLHQGLSNRVNFVHIRPISEHGLSVGLLLDPLHANRVLDIGPSSDKPLESEAFRGLWEEKAELRRFKDGSIAESVVWDLSRPEDAALIPSKIVRYLLEKHYSIPGDAVTSFSSSQNWLGLIQIPSSARDAITIKGSEKLGFRPMLSGYDSLYKVLKDIDHKLPLAVLNVQPSSPLLRYSSTFVPHPVDIHRFSAAPDCIKYIPSADVILQFESSPKWPDDLAAVQKVKLALFEKLARTLPSRLPETKAEIVFDAGASEIEDQASLVVMLPEGVSFRLRIYYEREKTMLERVLQEEKPLFATSLPYPPRRLVAPALAIHLERFHYLPAHHSSLAPMHHRYPTYSSACRLLKRWFAAHMLLGKSGVREEIVELIMAGVYLEPGRGKTPSSAVGGFMRAMELLECWDWRTEPLLIPIISASSPSSASASGRVRFPAELKEEALKLFEHLRAKEKGTEAKEGSVHAWVVCTEQDMEGMRWTKGIGKAVAARVGALAKATVKAVKDSVVRGSLDVKALFITPLEHYDIIIHLSPKLLSTSAQSILPDPSLWEPHLKYRNLTSSSEESDGMRIDFDPAALFVDDLKRIYGDSLMFFIDRHGGDVVGGVWNLARDGARGLKSFLGWNGMPVKSEAELVEINKEAIIGEIARLGQDLVVKIERRR</sequence>
<dbReference type="Gene3D" id="1.10.1410.10">
    <property type="match status" value="1"/>
</dbReference>
<organism evidence="13 14">
    <name type="scientific">Cryptococcus neoformans Tu259-1</name>
    <dbReference type="NCBI Taxonomy" id="1230072"/>
    <lineage>
        <taxon>Eukaryota</taxon>
        <taxon>Fungi</taxon>
        <taxon>Dikarya</taxon>
        <taxon>Basidiomycota</taxon>
        <taxon>Agaricomycotina</taxon>
        <taxon>Tremellomycetes</taxon>
        <taxon>Tremellales</taxon>
        <taxon>Cryptococcaceae</taxon>
        <taxon>Cryptococcus</taxon>
        <taxon>Cryptococcus neoformans species complex</taxon>
    </lineage>
</organism>
<evidence type="ECO:0000259" key="7">
    <source>
        <dbReference type="Pfam" id="PF03813"/>
    </source>
</evidence>
<dbReference type="GO" id="GO:0006409">
    <property type="term" value="P:tRNA export from nucleus"/>
    <property type="evidence" value="ECO:0007669"/>
    <property type="project" value="TreeGrafter"/>
</dbReference>